<dbReference type="RefSeq" id="WP_344242240.1">
    <property type="nucleotide sequence ID" value="NZ_BAAAHH010000015.1"/>
</dbReference>
<gene>
    <name evidence="1" type="ORF">GCM10009550_38560</name>
</gene>
<accession>A0ABP4BUW1</accession>
<reference evidence="2" key="1">
    <citation type="journal article" date="2019" name="Int. J. Syst. Evol. Microbiol.">
        <title>The Global Catalogue of Microorganisms (GCM) 10K type strain sequencing project: providing services to taxonomists for standard genome sequencing and annotation.</title>
        <authorList>
            <consortium name="The Broad Institute Genomics Platform"/>
            <consortium name="The Broad Institute Genome Sequencing Center for Infectious Disease"/>
            <person name="Wu L."/>
            <person name="Ma J."/>
        </authorList>
    </citation>
    <scope>NUCLEOTIDE SEQUENCE [LARGE SCALE GENOMIC DNA]</scope>
    <source>
        <strain evidence="2">JCM 10696</strain>
    </source>
</reference>
<sequence>MIKDQPGPIRPGDIYEDCSFHPMLCTHVGDDGDHLSGISLIDATGPRGCSLNHCGVIKITIDDVIAARADWPAYLARRQAEFERDFPQLPST</sequence>
<proteinExistence type="predicted"/>
<evidence type="ECO:0000313" key="1">
    <source>
        <dbReference type="EMBL" id="GAA0954794.1"/>
    </source>
</evidence>
<dbReference type="EMBL" id="BAAAHH010000015">
    <property type="protein sequence ID" value="GAA0954794.1"/>
    <property type="molecule type" value="Genomic_DNA"/>
</dbReference>
<comment type="caution">
    <text evidence="1">The sequence shown here is derived from an EMBL/GenBank/DDBJ whole genome shotgun (WGS) entry which is preliminary data.</text>
</comment>
<organism evidence="1 2">
    <name type="scientific">Actinocorallia libanotica</name>
    <dbReference type="NCBI Taxonomy" id="46162"/>
    <lineage>
        <taxon>Bacteria</taxon>
        <taxon>Bacillati</taxon>
        <taxon>Actinomycetota</taxon>
        <taxon>Actinomycetes</taxon>
        <taxon>Streptosporangiales</taxon>
        <taxon>Thermomonosporaceae</taxon>
        <taxon>Actinocorallia</taxon>
    </lineage>
</organism>
<keyword evidence="2" id="KW-1185">Reference proteome</keyword>
<dbReference type="Proteomes" id="UP001500665">
    <property type="component" value="Unassembled WGS sequence"/>
</dbReference>
<evidence type="ECO:0000313" key="2">
    <source>
        <dbReference type="Proteomes" id="UP001500665"/>
    </source>
</evidence>
<name>A0ABP4BUW1_9ACTN</name>
<protein>
    <submittedName>
        <fullName evidence="1">Uncharacterized protein</fullName>
    </submittedName>
</protein>